<dbReference type="UniPathway" id="UPA00115">
    <property type="reaction ID" value="UER00410"/>
</dbReference>
<evidence type="ECO:0000256" key="10">
    <source>
        <dbReference type="ARBA" id="ARBA00023126"/>
    </source>
</evidence>
<evidence type="ECO:0000256" key="13">
    <source>
        <dbReference type="PIRSR" id="PIRSR000109-1"/>
    </source>
</evidence>
<dbReference type="SUPFAM" id="SSF48179">
    <property type="entry name" value="6-phosphogluconate dehydrogenase C-terminal domain-like"/>
    <property type="match status" value="1"/>
</dbReference>
<dbReference type="GO" id="GO:0006098">
    <property type="term" value="P:pentose-phosphate shunt"/>
    <property type="evidence" value="ECO:0007669"/>
    <property type="project" value="UniProtKB-UniPathway"/>
</dbReference>
<keyword evidence="10 12" id="KW-0570">Pentose shunt</keyword>
<dbReference type="Proteomes" id="UP000298636">
    <property type="component" value="Chromosome"/>
</dbReference>
<dbReference type="FunFam" id="3.40.50.720:FF:000007">
    <property type="entry name" value="6-phosphogluconate dehydrogenase, decarboxylating"/>
    <property type="match status" value="1"/>
</dbReference>
<feature type="binding site" description="in other chain" evidence="14">
    <location>
        <begin position="185"/>
        <end position="186"/>
    </location>
    <ligand>
        <name>substrate</name>
        <note>ligand shared between dimeric partners</note>
    </ligand>
</feature>
<feature type="binding site" description="in other chain" evidence="14">
    <location>
        <position position="190"/>
    </location>
    <ligand>
        <name>substrate</name>
        <note>ligand shared between dimeric partners</note>
    </ligand>
</feature>
<evidence type="ECO:0000256" key="7">
    <source>
        <dbReference type="ARBA" id="ARBA00022857"/>
    </source>
</evidence>
<evidence type="ECO:0000256" key="12">
    <source>
        <dbReference type="PIRNR" id="PIRNR000109"/>
    </source>
</evidence>
<dbReference type="RefSeq" id="WP_158351598.1">
    <property type="nucleotide sequence ID" value="NZ_CP032998.1"/>
</dbReference>
<keyword evidence="18" id="KW-1185">Reference proteome</keyword>
<evidence type="ECO:0000256" key="2">
    <source>
        <dbReference type="ARBA" id="ARBA00004874"/>
    </source>
</evidence>
<dbReference type="InterPro" id="IPR006115">
    <property type="entry name" value="6PGDH_NADP-bd"/>
</dbReference>
<evidence type="ECO:0000256" key="9">
    <source>
        <dbReference type="ARBA" id="ARBA00023064"/>
    </source>
</evidence>
<keyword evidence="7 12" id="KW-0521">NADP</keyword>
<dbReference type="SUPFAM" id="SSF51735">
    <property type="entry name" value="NAD(P)-binding Rossmann-fold domains"/>
    <property type="match status" value="1"/>
</dbReference>
<dbReference type="PANTHER" id="PTHR11811">
    <property type="entry name" value="6-PHOSPHOGLUCONATE DEHYDROGENASE"/>
    <property type="match status" value="1"/>
</dbReference>
<dbReference type="InterPro" id="IPR006183">
    <property type="entry name" value="Pgluconate_DH"/>
</dbReference>
<dbReference type="GO" id="GO:0019521">
    <property type="term" value="P:D-gluconate metabolic process"/>
    <property type="evidence" value="ECO:0007669"/>
    <property type="project" value="UniProtKB-KW"/>
</dbReference>
<dbReference type="NCBIfam" id="NF006765">
    <property type="entry name" value="PRK09287.1"/>
    <property type="match status" value="1"/>
</dbReference>
<evidence type="ECO:0000256" key="8">
    <source>
        <dbReference type="ARBA" id="ARBA00023002"/>
    </source>
</evidence>
<evidence type="ECO:0000256" key="6">
    <source>
        <dbReference type="ARBA" id="ARBA00018193"/>
    </source>
</evidence>
<dbReference type="PRINTS" id="PR00076">
    <property type="entry name" value="6PGDHDRGNASE"/>
</dbReference>
<dbReference type="GO" id="GO:0050661">
    <property type="term" value="F:NADP binding"/>
    <property type="evidence" value="ECO:0007669"/>
    <property type="project" value="InterPro"/>
</dbReference>
<protein>
    <recommendedName>
        <fullName evidence="6 12">6-phosphogluconate dehydrogenase, decarboxylating</fullName>
        <ecNumber evidence="5 12">1.1.1.44</ecNumber>
    </recommendedName>
</protein>
<sequence length="469" mass="53070">MFKNDIGVIGMAVMGRNLTLNIASHGYTVSIFNRTPQKTEYIIKNFDNKTILPFFSISGFVNSLKKPRCILLMVQSGKATDNIILKLLSYLSSGDIIIDGGNSFYKDTIRRYYNLLKYNVNFIGAGISGGEYGALYGPSIMPGGNKSAYNFIKPILKSIAAKIGNESCISYIGPDGSGHYVKMVHNGIEYADMQLIAESYSMLRHILNLSNQDISDIFSQWNQGELNSYLIKITKNILKKKDSNGNDLIDCILDQADTKGTGEWACKEALELHEPLTLITMSVFSRYISVLKLQRILASNILLGPRNHCIIHNQSEFIEKIRQSLYLGKIISYSQGFSQLSHASQKYHWNLKYSNIAKIFRSGCIIQARFLNKIVEAYKYDNTTMNLLLSPYFQELANKYQNTLRQVVSDSIQYGVAIPVFSSAISYYDSYRTSFSSANLIQAQRDYFGAHTYKRYDQDGVFHTNWSSY</sequence>
<comment type="catalytic activity">
    <reaction evidence="11 12 15">
        <text>6-phospho-D-gluconate + NADP(+) = D-ribulose 5-phosphate + CO2 + NADPH</text>
        <dbReference type="Rhea" id="RHEA:10116"/>
        <dbReference type="ChEBI" id="CHEBI:16526"/>
        <dbReference type="ChEBI" id="CHEBI:57783"/>
        <dbReference type="ChEBI" id="CHEBI:58121"/>
        <dbReference type="ChEBI" id="CHEBI:58349"/>
        <dbReference type="ChEBI" id="CHEBI:58759"/>
        <dbReference type="EC" id="1.1.1.44"/>
    </reaction>
</comment>
<dbReference type="SMART" id="SM01350">
    <property type="entry name" value="6PGD"/>
    <property type="match status" value="1"/>
</dbReference>
<proteinExistence type="inferred from homology"/>
<evidence type="ECO:0000256" key="1">
    <source>
        <dbReference type="ARBA" id="ARBA00002526"/>
    </source>
</evidence>
<dbReference type="InterPro" id="IPR006114">
    <property type="entry name" value="6PGDH_C"/>
</dbReference>
<keyword evidence="8 12" id="KW-0560">Oxidoreductase</keyword>
<dbReference type="NCBIfam" id="TIGR00873">
    <property type="entry name" value="gnd"/>
    <property type="match status" value="1"/>
</dbReference>
<comment type="pathway">
    <text evidence="2 12 15">Carbohydrate degradation; pentose phosphate pathway; D-ribulose 5-phosphate from D-glucose 6-phosphate (oxidative stage): step 3/3.</text>
</comment>
<dbReference type="Gene3D" id="1.10.1040.10">
    <property type="entry name" value="N-(1-d-carboxylethyl)-l-norvaline Dehydrogenase, domain 2"/>
    <property type="match status" value="1"/>
</dbReference>
<evidence type="ECO:0000313" key="17">
    <source>
        <dbReference type="EMBL" id="QCI26265.1"/>
    </source>
</evidence>
<dbReference type="OrthoDB" id="9804542at2"/>
<gene>
    <name evidence="17" type="primary">gnd</name>
    <name evidence="17" type="ORF">D9V79_00360</name>
</gene>
<feature type="binding site" description="in other chain" evidence="14">
    <location>
        <position position="286"/>
    </location>
    <ligand>
        <name>substrate</name>
        <note>ligand shared between dimeric partners</note>
    </ligand>
</feature>
<feature type="active site" description="Proton donor" evidence="13">
    <location>
        <position position="189"/>
    </location>
</feature>
<evidence type="ECO:0000256" key="14">
    <source>
        <dbReference type="PIRSR" id="PIRSR000109-2"/>
    </source>
</evidence>
<feature type="binding site" evidence="14">
    <location>
        <position position="451"/>
    </location>
    <ligand>
        <name>substrate</name>
        <note>ligand shared between dimeric partners</note>
    </ligand>
</feature>
<comment type="subunit">
    <text evidence="4 12">Homodimer.</text>
</comment>
<feature type="binding site" description="in other chain" evidence="14">
    <location>
        <begin position="128"/>
        <end position="130"/>
    </location>
    <ligand>
        <name>substrate</name>
        <note>ligand shared between dimeric partners</note>
    </ligand>
</feature>
<feature type="domain" description="6-phosphogluconate dehydrogenase C-terminal" evidence="16">
    <location>
        <begin position="178"/>
        <end position="467"/>
    </location>
</feature>
<feature type="active site" description="Proton acceptor" evidence="13">
    <location>
        <position position="182"/>
    </location>
</feature>
<dbReference type="Pfam" id="PF00393">
    <property type="entry name" value="6PGD"/>
    <property type="match status" value="1"/>
</dbReference>
<comment type="function">
    <text evidence="1 12">Catalyzes the oxidative decarboxylation of 6-phosphogluconate to ribulose 5-phosphate and CO(2), with concomitant reduction of NADP to NADPH.</text>
</comment>
<organism evidence="17 18">
    <name type="scientific">Buchnera aphidicola</name>
    <name type="common">Stegophylla sp.</name>
    <dbReference type="NCBI Taxonomy" id="2315800"/>
    <lineage>
        <taxon>Bacteria</taxon>
        <taxon>Pseudomonadati</taxon>
        <taxon>Pseudomonadota</taxon>
        <taxon>Gammaproteobacteria</taxon>
        <taxon>Enterobacterales</taxon>
        <taxon>Erwiniaceae</taxon>
        <taxon>Buchnera</taxon>
    </lineage>
</organism>
<dbReference type="GO" id="GO:0004616">
    <property type="term" value="F:phosphogluconate dehydrogenase (decarboxylating) activity"/>
    <property type="evidence" value="ECO:0007669"/>
    <property type="project" value="UniProtKB-EC"/>
</dbReference>
<dbReference type="Gene3D" id="1.20.5.320">
    <property type="entry name" value="6-Phosphogluconate Dehydrogenase, domain 3"/>
    <property type="match status" value="1"/>
</dbReference>
<evidence type="ECO:0000313" key="18">
    <source>
        <dbReference type="Proteomes" id="UP000298636"/>
    </source>
</evidence>
<dbReference type="EMBL" id="CP032998">
    <property type="protein sequence ID" value="QCI26265.1"/>
    <property type="molecule type" value="Genomic_DNA"/>
</dbReference>
<evidence type="ECO:0000259" key="16">
    <source>
        <dbReference type="SMART" id="SM01350"/>
    </source>
</evidence>
<dbReference type="PIRSF" id="PIRSF000109">
    <property type="entry name" value="6PGD"/>
    <property type="match status" value="1"/>
</dbReference>
<comment type="similarity">
    <text evidence="3 12 15">Belongs to the 6-phosphogluconate dehydrogenase family.</text>
</comment>
<feature type="binding site" description="in other chain" evidence="14">
    <location>
        <position position="259"/>
    </location>
    <ligand>
        <name>substrate</name>
        <note>ligand shared between dimeric partners</note>
    </ligand>
</feature>
<dbReference type="InterPro" id="IPR006113">
    <property type="entry name" value="6PGDH_Gnd/GntZ"/>
</dbReference>
<dbReference type="Gene3D" id="3.40.50.720">
    <property type="entry name" value="NAD(P)-binding Rossmann-like Domain"/>
    <property type="match status" value="1"/>
</dbReference>
<evidence type="ECO:0000256" key="11">
    <source>
        <dbReference type="ARBA" id="ARBA00048640"/>
    </source>
</evidence>
<evidence type="ECO:0000256" key="4">
    <source>
        <dbReference type="ARBA" id="ARBA00011738"/>
    </source>
</evidence>
<dbReference type="AlphaFoldDB" id="A0A4D6YMK5"/>
<name>A0A4D6YMK5_9GAMM</name>
<dbReference type="FunFam" id="1.20.5.320:FF:000001">
    <property type="entry name" value="6-phosphogluconate dehydrogenase, decarboxylating"/>
    <property type="match status" value="1"/>
</dbReference>
<dbReference type="InterPro" id="IPR013328">
    <property type="entry name" value="6PGD_dom2"/>
</dbReference>
<feature type="binding site" evidence="14">
    <location>
        <position position="445"/>
    </location>
    <ligand>
        <name>substrate</name>
        <note>ligand shared between dimeric partners</note>
    </ligand>
</feature>
<dbReference type="Pfam" id="PF03446">
    <property type="entry name" value="NAD_binding_2"/>
    <property type="match status" value="1"/>
</dbReference>
<dbReference type="InterPro" id="IPR008927">
    <property type="entry name" value="6-PGluconate_DH-like_C_sf"/>
</dbReference>
<evidence type="ECO:0000256" key="3">
    <source>
        <dbReference type="ARBA" id="ARBA00008419"/>
    </source>
</evidence>
<evidence type="ECO:0000256" key="15">
    <source>
        <dbReference type="RuleBase" id="RU000485"/>
    </source>
</evidence>
<keyword evidence="9 15" id="KW-0311">Gluconate utilization</keyword>
<feature type="binding site" description="in other chain" evidence="14">
    <location>
        <position position="102"/>
    </location>
    <ligand>
        <name>substrate</name>
        <note>ligand shared between dimeric partners</note>
    </ligand>
</feature>
<evidence type="ECO:0000256" key="5">
    <source>
        <dbReference type="ARBA" id="ARBA00013011"/>
    </source>
</evidence>
<dbReference type="EC" id="1.1.1.44" evidence="5 12"/>
<accession>A0A4D6YMK5</accession>
<reference evidence="17 18" key="1">
    <citation type="submission" date="2018-10" db="EMBL/GenBank/DDBJ databases">
        <title>Comparative functional genomics of the obligate endosymbiont Buchnera aphidicola.</title>
        <authorList>
            <person name="Chong R.A."/>
        </authorList>
    </citation>
    <scope>NUCLEOTIDE SEQUENCE [LARGE SCALE GENOMIC DNA]</scope>
    <source>
        <strain evidence="17 18">Ssp</strain>
    </source>
</reference>
<dbReference type="FunFam" id="1.10.1040.10:FF:000002">
    <property type="entry name" value="6-phosphogluconate dehydrogenase, decarboxylating"/>
    <property type="match status" value="1"/>
</dbReference>
<dbReference type="InterPro" id="IPR036291">
    <property type="entry name" value="NAD(P)-bd_dom_sf"/>
</dbReference>